<dbReference type="Proteomes" id="UP000054217">
    <property type="component" value="Unassembled WGS sequence"/>
</dbReference>
<proteinExistence type="predicted"/>
<organism evidence="1 2">
    <name type="scientific">Pisolithus tinctorius Marx 270</name>
    <dbReference type="NCBI Taxonomy" id="870435"/>
    <lineage>
        <taxon>Eukaryota</taxon>
        <taxon>Fungi</taxon>
        <taxon>Dikarya</taxon>
        <taxon>Basidiomycota</taxon>
        <taxon>Agaricomycotina</taxon>
        <taxon>Agaricomycetes</taxon>
        <taxon>Agaricomycetidae</taxon>
        <taxon>Boletales</taxon>
        <taxon>Sclerodermatineae</taxon>
        <taxon>Pisolithaceae</taxon>
        <taxon>Pisolithus</taxon>
    </lineage>
</organism>
<evidence type="ECO:0000313" key="2">
    <source>
        <dbReference type="Proteomes" id="UP000054217"/>
    </source>
</evidence>
<name>A0A0C3KIH0_PISTI</name>
<reference evidence="1 2" key="1">
    <citation type="submission" date="2014-04" db="EMBL/GenBank/DDBJ databases">
        <authorList>
            <consortium name="DOE Joint Genome Institute"/>
            <person name="Kuo A."/>
            <person name="Kohler A."/>
            <person name="Costa M.D."/>
            <person name="Nagy L.G."/>
            <person name="Floudas D."/>
            <person name="Copeland A."/>
            <person name="Barry K.W."/>
            <person name="Cichocki N."/>
            <person name="Veneault-Fourrey C."/>
            <person name="LaButti K."/>
            <person name="Lindquist E.A."/>
            <person name="Lipzen A."/>
            <person name="Lundell T."/>
            <person name="Morin E."/>
            <person name="Murat C."/>
            <person name="Sun H."/>
            <person name="Tunlid A."/>
            <person name="Henrissat B."/>
            <person name="Grigoriev I.V."/>
            <person name="Hibbett D.S."/>
            <person name="Martin F."/>
            <person name="Nordberg H.P."/>
            <person name="Cantor M.N."/>
            <person name="Hua S.X."/>
        </authorList>
    </citation>
    <scope>NUCLEOTIDE SEQUENCE [LARGE SCALE GENOMIC DNA]</scope>
    <source>
        <strain evidence="1 2">Marx 270</strain>
    </source>
</reference>
<reference evidence="2" key="2">
    <citation type="submission" date="2015-01" db="EMBL/GenBank/DDBJ databases">
        <title>Evolutionary Origins and Diversification of the Mycorrhizal Mutualists.</title>
        <authorList>
            <consortium name="DOE Joint Genome Institute"/>
            <consortium name="Mycorrhizal Genomics Consortium"/>
            <person name="Kohler A."/>
            <person name="Kuo A."/>
            <person name="Nagy L.G."/>
            <person name="Floudas D."/>
            <person name="Copeland A."/>
            <person name="Barry K.W."/>
            <person name="Cichocki N."/>
            <person name="Veneault-Fourrey C."/>
            <person name="LaButti K."/>
            <person name="Lindquist E.A."/>
            <person name="Lipzen A."/>
            <person name="Lundell T."/>
            <person name="Morin E."/>
            <person name="Murat C."/>
            <person name="Riley R."/>
            <person name="Ohm R."/>
            <person name="Sun H."/>
            <person name="Tunlid A."/>
            <person name="Henrissat B."/>
            <person name="Grigoriev I.V."/>
            <person name="Hibbett D.S."/>
            <person name="Martin F."/>
        </authorList>
    </citation>
    <scope>NUCLEOTIDE SEQUENCE [LARGE SCALE GENOMIC DNA]</scope>
    <source>
        <strain evidence="2">Marx 270</strain>
    </source>
</reference>
<dbReference type="EMBL" id="KN831954">
    <property type="protein sequence ID" value="KIO09357.1"/>
    <property type="molecule type" value="Genomic_DNA"/>
</dbReference>
<dbReference type="AlphaFoldDB" id="A0A0C3KIH0"/>
<accession>A0A0C3KIH0</accession>
<keyword evidence="2" id="KW-1185">Reference proteome</keyword>
<dbReference type="InParanoid" id="A0A0C3KIH0"/>
<sequence>MMHCWEHSIDTGRPVTQHVLQARKDDLQYVVQRFSTRYVFESDLCCVGIFDDPCMP</sequence>
<gene>
    <name evidence="1" type="ORF">M404DRAFT_996179</name>
</gene>
<protein>
    <submittedName>
        <fullName evidence="1">Uncharacterized protein</fullName>
    </submittedName>
</protein>
<dbReference type="HOGENOM" id="CLU_3015119_0_0_1"/>
<evidence type="ECO:0000313" key="1">
    <source>
        <dbReference type="EMBL" id="KIO09357.1"/>
    </source>
</evidence>